<dbReference type="AlphaFoldDB" id="A0AAV7REW7"/>
<dbReference type="EMBL" id="JANPWB010000009">
    <property type="protein sequence ID" value="KAJ1151356.1"/>
    <property type="molecule type" value="Genomic_DNA"/>
</dbReference>
<feature type="non-terminal residue" evidence="2">
    <location>
        <position position="80"/>
    </location>
</feature>
<dbReference type="Proteomes" id="UP001066276">
    <property type="component" value="Chromosome 5"/>
</dbReference>
<proteinExistence type="predicted"/>
<evidence type="ECO:0000313" key="3">
    <source>
        <dbReference type="Proteomes" id="UP001066276"/>
    </source>
</evidence>
<evidence type="ECO:0000313" key="2">
    <source>
        <dbReference type="EMBL" id="KAJ1151356.1"/>
    </source>
</evidence>
<protein>
    <recommendedName>
        <fullName evidence="4">Secreted protein</fullName>
    </recommendedName>
</protein>
<gene>
    <name evidence="2" type="ORF">NDU88_004138</name>
</gene>
<reference evidence="2" key="1">
    <citation type="journal article" date="2022" name="bioRxiv">
        <title>Sequencing and chromosome-scale assembly of the giantPleurodeles waltlgenome.</title>
        <authorList>
            <person name="Brown T."/>
            <person name="Elewa A."/>
            <person name="Iarovenko S."/>
            <person name="Subramanian E."/>
            <person name="Araus A.J."/>
            <person name="Petzold A."/>
            <person name="Susuki M."/>
            <person name="Suzuki K.-i.T."/>
            <person name="Hayashi T."/>
            <person name="Toyoda A."/>
            <person name="Oliveira C."/>
            <person name="Osipova E."/>
            <person name="Leigh N.D."/>
            <person name="Simon A."/>
            <person name="Yun M.H."/>
        </authorList>
    </citation>
    <scope>NUCLEOTIDE SEQUENCE</scope>
    <source>
        <strain evidence="2">20211129_DDA</strain>
        <tissue evidence="2">Liver</tissue>
    </source>
</reference>
<keyword evidence="3" id="KW-1185">Reference proteome</keyword>
<feature type="signal peptide" evidence="1">
    <location>
        <begin position="1"/>
        <end position="20"/>
    </location>
</feature>
<comment type="caution">
    <text evidence="2">The sequence shown here is derived from an EMBL/GenBank/DDBJ whole genome shotgun (WGS) entry which is preliminary data.</text>
</comment>
<sequence length="80" mass="8747">MRWSLSDLLYVLVGILEVDQSSMRAGCGAGTTLLRPLGRPLLARRLRAFRVTVAGRFSLGSGAQRFLKSSDAGEVIRRGR</sequence>
<evidence type="ECO:0008006" key="4">
    <source>
        <dbReference type="Google" id="ProtNLM"/>
    </source>
</evidence>
<keyword evidence="1" id="KW-0732">Signal</keyword>
<organism evidence="2 3">
    <name type="scientific">Pleurodeles waltl</name>
    <name type="common">Iberian ribbed newt</name>
    <dbReference type="NCBI Taxonomy" id="8319"/>
    <lineage>
        <taxon>Eukaryota</taxon>
        <taxon>Metazoa</taxon>
        <taxon>Chordata</taxon>
        <taxon>Craniata</taxon>
        <taxon>Vertebrata</taxon>
        <taxon>Euteleostomi</taxon>
        <taxon>Amphibia</taxon>
        <taxon>Batrachia</taxon>
        <taxon>Caudata</taxon>
        <taxon>Salamandroidea</taxon>
        <taxon>Salamandridae</taxon>
        <taxon>Pleurodelinae</taxon>
        <taxon>Pleurodeles</taxon>
    </lineage>
</organism>
<accession>A0AAV7REW7</accession>
<name>A0AAV7REW7_PLEWA</name>
<evidence type="ECO:0000256" key="1">
    <source>
        <dbReference type="SAM" id="SignalP"/>
    </source>
</evidence>
<feature type="chain" id="PRO_5043586041" description="Secreted protein" evidence="1">
    <location>
        <begin position="21"/>
        <end position="80"/>
    </location>
</feature>